<accession>A0ABR7J2G0</accession>
<keyword evidence="3" id="KW-1185">Reference proteome</keyword>
<evidence type="ECO:0000256" key="1">
    <source>
        <dbReference type="SAM" id="SignalP"/>
    </source>
</evidence>
<dbReference type="EMBL" id="JACRUN010000019">
    <property type="protein sequence ID" value="MBC5836259.1"/>
    <property type="molecule type" value="Genomic_DNA"/>
</dbReference>
<evidence type="ECO:0000313" key="3">
    <source>
        <dbReference type="Proteomes" id="UP000605990"/>
    </source>
</evidence>
<dbReference type="Proteomes" id="UP000605990">
    <property type="component" value="Unassembled WGS sequence"/>
</dbReference>
<proteinExistence type="predicted"/>
<organism evidence="2 3">
    <name type="scientific">Flavobacterium bernardetii</name>
    <dbReference type="NCBI Taxonomy" id="2813823"/>
    <lineage>
        <taxon>Bacteria</taxon>
        <taxon>Pseudomonadati</taxon>
        <taxon>Bacteroidota</taxon>
        <taxon>Flavobacteriia</taxon>
        <taxon>Flavobacteriales</taxon>
        <taxon>Flavobacteriaceae</taxon>
        <taxon>Flavobacterium</taxon>
    </lineage>
</organism>
<protein>
    <recommendedName>
        <fullName evidence="4">DUF4412 domain-containing protein</fullName>
    </recommendedName>
</protein>
<feature type="signal peptide" evidence="1">
    <location>
        <begin position="1"/>
        <end position="20"/>
    </location>
</feature>
<comment type="caution">
    <text evidence="2">The sequence shown here is derived from an EMBL/GenBank/DDBJ whole genome shotgun (WGS) entry which is preliminary data.</text>
</comment>
<name>A0ABR7J2G0_9FLAO</name>
<evidence type="ECO:0000313" key="2">
    <source>
        <dbReference type="EMBL" id="MBC5836259.1"/>
    </source>
</evidence>
<gene>
    <name evidence="2" type="ORF">H8R27_15315</name>
</gene>
<evidence type="ECO:0008006" key="4">
    <source>
        <dbReference type="Google" id="ProtNLM"/>
    </source>
</evidence>
<feature type="chain" id="PRO_5046387974" description="DUF4412 domain-containing protein" evidence="1">
    <location>
        <begin position="21"/>
        <end position="203"/>
    </location>
</feature>
<sequence length="203" mass="23393">MNTKIKLLLAFLVISNIVFAQNVVKMTNNYGSENSEIQDIIDFENIFIEKLNFESKELNGKFITISIDEYRNGKLKQTSILFDGSESDYFKISSDKESLKFFFKMNDGKLKTYIRGQKFGSKKSFFKLFEESEKYALKDFFGSKTELNLDISKKNAVFAIITPTIHKDGSGSYCEVAQSNIVAEKLGEHFNIPHYFIINIEFK</sequence>
<reference evidence="2 3" key="1">
    <citation type="submission" date="2020-08" db="EMBL/GenBank/DDBJ databases">
        <title>Description of novel Flavobacterium F-408 isolate.</title>
        <authorList>
            <person name="Saticioglu I.B."/>
            <person name="Duman M."/>
            <person name="Altun S."/>
        </authorList>
    </citation>
    <scope>NUCLEOTIDE SEQUENCE [LARGE SCALE GENOMIC DNA]</scope>
    <source>
        <strain evidence="2 3">F-408</strain>
    </source>
</reference>
<keyword evidence="1" id="KW-0732">Signal</keyword>